<dbReference type="Pfam" id="PF15288">
    <property type="entry name" value="zf-CCHC_6"/>
    <property type="match status" value="1"/>
</dbReference>
<dbReference type="InterPro" id="IPR039213">
    <property type="entry name" value="FAM90"/>
</dbReference>
<feature type="compositionally biased region" description="Basic and acidic residues" evidence="2">
    <location>
        <begin position="203"/>
        <end position="219"/>
    </location>
</feature>
<dbReference type="PANTHER" id="PTHR16035">
    <property type="entry name" value="PROTEIN FAM90A1"/>
    <property type="match status" value="1"/>
</dbReference>
<protein>
    <recommendedName>
        <fullName evidence="3">Zinc knuckle domain-containing protein</fullName>
    </recommendedName>
</protein>
<organism evidence="4 5">
    <name type="scientific">Bos mutus</name>
    <name type="common">wild yak</name>
    <dbReference type="NCBI Taxonomy" id="72004"/>
    <lineage>
        <taxon>Eukaryota</taxon>
        <taxon>Metazoa</taxon>
        <taxon>Chordata</taxon>
        <taxon>Craniata</taxon>
        <taxon>Vertebrata</taxon>
        <taxon>Euteleostomi</taxon>
        <taxon>Mammalia</taxon>
        <taxon>Eutheria</taxon>
        <taxon>Laurasiatheria</taxon>
        <taxon>Artiodactyla</taxon>
        <taxon>Ruminantia</taxon>
        <taxon>Pecora</taxon>
        <taxon>Bovidae</taxon>
        <taxon>Bovinae</taxon>
        <taxon>Bos</taxon>
    </lineage>
</organism>
<proteinExistence type="inferred from homology"/>
<feature type="compositionally biased region" description="Basic and acidic residues" evidence="2">
    <location>
        <begin position="87"/>
        <end position="99"/>
    </location>
</feature>
<dbReference type="AlphaFoldDB" id="L8I1Y4"/>
<dbReference type="PANTHER" id="PTHR16035:SF14">
    <property type="entry name" value="FAMILY WITH SEQUENCE SIMILARITY 90 MEMBER A11, PSEUDOGENE-RELATED"/>
    <property type="match status" value="1"/>
</dbReference>
<evidence type="ECO:0000313" key="4">
    <source>
        <dbReference type="EMBL" id="ELR50525.1"/>
    </source>
</evidence>
<evidence type="ECO:0000256" key="2">
    <source>
        <dbReference type="SAM" id="MobiDB-lite"/>
    </source>
</evidence>
<gene>
    <name evidence="4" type="ORF">M91_08020</name>
</gene>
<evidence type="ECO:0000256" key="1">
    <source>
        <dbReference type="ARBA" id="ARBA00007943"/>
    </source>
</evidence>
<reference evidence="4 5" key="1">
    <citation type="journal article" date="2012" name="Nat. Genet.">
        <title>The yak genome and adaptation to life at high altitude.</title>
        <authorList>
            <person name="Qiu Q."/>
            <person name="Zhang G."/>
            <person name="Ma T."/>
            <person name="Qian W."/>
            <person name="Wang J."/>
            <person name="Ye Z."/>
            <person name="Cao C."/>
            <person name="Hu Q."/>
            <person name="Kim J."/>
            <person name="Larkin D.M."/>
            <person name="Auvil L."/>
            <person name="Capitanu B."/>
            <person name="Ma J."/>
            <person name="Lewin H.A."/>
            <person name="Qian X."/>
            <person name="Lang Y."/>
            <person name="Zhou R."/>
            <person name="Wang L."/>
            <person name="Wang K."/>
            <person name="Xia J."/>
            <person name="Liao S."/>
            <person name="Pan S."/>
            <person name="Lu X."/>
            <person name="Hou H."/>
            <person name="Wang Y."/>
            <person name="Zang X."/>
            <person name="Yin Y."/>
            <person name="Ma H."/>
            <person name="Zhang J."/>
            <person name="Wang Z."/>
            <person name="Zhang Y."/>
            <person name="Zhang D."/>
            <person name="Yonezawa T."/>
            <person name="Hasegawa M."/>
            <person name="Zhong Y."/>
            <person name="Liu W."/>
            <person name="Zhang Y."/>
            <person name="Huang Z."/>
            <person name="Zhang S."/>
            <person name="Long R."/>
            <person name="Yang H."/>
            <person name="Wang J."/>
            <person name="Lenstra J.A."/>
            <person name="Cooper D.N."/>
            <person name="Wu Y."/>
            <person name="Wang J."/>
            <person name="Shi P."/>
            <person name="Wang J."/>
            <person name="Liu J."/>
        </authorList>
    </citation>
    <scope>NUCLEOTIDE SEQUENCE [LARGE SCALE GENOMIC DNA]</scope>
    <source>
        <strain evidence="5">yakQH1</strain>
    </source>
</reference>
<feature type="region of interest" description="Disordered" evidence="2">
    <location>
        <begin position="195"/>
        <end position="220"/>
    </location>
</feature>
<evidence type="ECO:0000259" key="3">
    <source>
        <dbReference type="Pfam" id="PF15288"/>
    </source>
</evidence>
<sequence length="408" mass="44202">PQVKCKDCGAFGHTARSLRCPMKRWQGALVPLPLGSRFGKENLAWKLQDPLTPGTPNMAEREEEERQMCVAGRRVGNTHNFAPDGPQSHRDGNWSDRDRSHVLRGHTRGLTLGPEVTKERKDVGGVVCTKAEGFRSCVTPKVGKGLGHSTVGPNCDKDTGFLTLDMFVLQERGAAEEAPAVISQEALRSAATELEAGAGARPLPEDHPRGSPTRRDDVKSSLSTVPLIGRNLAPASKGCIEAPGKRCAQTPTLTCVNPPKKPRLSPVQIPQQSTLTANPGAFLNHPPPPSTAGRGRRVAVRVSRETPAQGQRFDLKLPADRSPSRSVRAFSAAHPSPIIVIPAQPLRMLFLRDGEGCWSCGYTVPPSPWPVERRSVDQEPEVHAIPGPRSILYDDLQVSSSSEESNWD</sequence>
<feature type="non-terminal residue" evidence="4">
    <location>
        <position position="408"/>
    </location>
</feature>
<dbReference type="Proteomes" id="UP000011080">
    <property type="component" value="Unassembled WGS sequence"/>
</dbReference>
<evidence type="ECO:0000313" key="5">
    <source>
        <dbReference type="Proteomes" id="UP000011080"/>
    </source>
</evidence>
<accession>L8I1Y4</accession>
<dbReference type="EMBL" id="JH882163">
    <property type="protein sequence ID" value="ELR50525.1"/>
    <property type="molecule type" value="Genomic_DNA"/>
</dbReference>
<feature type="region of interest" description="Disordered" evidence="2">
    <location>
        <begin position="77"/>
        <end position="99"/>
    </location>
</feature>
<feature type="non-terminal residue" evidence="4">
    <location>
        <position position="1"/>
    </location>
</feature>
<dbReference type="InterPro" id="IPR041670">
    <property type="entry name" value="Znf-CCHC_6"/>
</dbReference>
<feature type="domain" description="Zinc knuckle" evidence="3">
    <location>
        <begin position="3"/>
        <end position="43"/>
    </location>
</feature>
<name>L8I1Y4_9CETA</name>
<comment type="similarity">
    <text evidence="1">Belongs to the FAM90 family.</text>
</comment>